<keyword evidence="2" id="KW-0812">Transmembrane</keyword>
<reference evidence="3" key="1">
    <citation type="submission" date="2021-02" db="EMBL/GenBank/DDBJ databases">
        <authorList>
            <person name="Nowell W R."/>
        </authorList>
    </citation>
    <scope>NUCLEOTIDE SEQUENCE</scope>
</reference>
<evidence type="ECO:0000256" key="2">
    <source>
        <dbReference type="SAM" id="Phobius"/>
    </source>
</evidence>
<feature type="compositionally biased region" description="Low complexity" evidence="1">
    <location>
        <begin position="327"/>
        <end position="337"/>
    </location>
</feature>
<evidence type="ECO:0000313" key="4">
    <source>
        <dbReference type="Proteomes" id="UP000663882"/>
    </source>
</evidence>
<evidence type="ECO:0000256" key="1">
    <source>
        <dbReference type="SAM" id="MobiDB-lite"/>
    </source>
</evidence>
<evidence type="ECO:0000313" key="3">
    <source>
        <dbReference type="EMBL" id="CAF0891928.1"/>
    </source>
</evidence>
<dbReference type="EMBL" id="CAJNOO010000291">
    <property type="protein sequence ID" value="CAF0891928.1"/>
    <property type="molecule type" value="Genomic_DNA"/>
</dbReference>
<feature type="region of interest" description="Disordered" evidence="1">
    <location>
        <begin position="313"/>
        <end position="337"/>
    </location>
</feature>
<proteinExistence type="predicted"/>
<sequence length="391" mass="44626">MMNNLTTEMSLTTNIFRRYLLGESLKSILIRLTVILSAIIVVWSGIMVALIIHMKCQRSKQMIKTSIPHHHLYDSSLSLTRKVSTRSKRNRRFDSSSLLTCCYSICHFLSQIKQHCIFCSSSSSIDNENSKNRLSPITKRKQRIESISVNSCSNSHNVHIVVEAMTKRSLNRNHNAANIGKKISLYRETDSSSGDELKIFHPFDNNQKHPIKINSNASNFVQLIEPKDYIHCPSISLPKNGNTNDYQTTTHVQKLHKYNTKVTLALNPHTRRLSNTNINSHCLLTSTIPKQQQEQPQRKSLLVISSTLEPRFDNDRKRSHSLLDDPTTTTTEGSITSSSKHIPLVMITDTSSSNTNIVELETFEDKKRSVDDIERRLSQELRATYQPRHST</sequence>
<keyword evidence="2" id="KW-0472">Membrane</keyword>
<organism evidence="3 4">
    <name type="scientific">Rotaria sordida</name>
    <dbReference type="NCBI Taxonomy" id="392033"/>
    <lineage>
        <taxon>Eukaryota</taxon>
        <taxon>Metazoa</taxon>
        <taxon>Spiralia</taxon>
        <taxon>Gnathifera</taxon>
        <taxon>Rotifera</taxon>
        <taxon>Eurotatoria</taxon>
        <taxon>Bdelloidea</taxon>
        <taxon>Philodinida</taxon>
        <taxon>Philodinidae</taxon>
        <taxon>Rotaria</taxon>
    </lineage>
</organism>
<feature type="transmembrane region" description="Helical" evidence="2">
    <location>
        <begin position="28"/>
        <end position="52"/>
    </location>
</feature>
<accession>A0A813YZ26</accession>
<comment type="caution">
    <text evidence="3">The sequence shown here is derived from an EMBL/GenBank/DDBJ whole genome shotgun (WGS) entry which is preliminary data.</text>
</comment>
<dbReference type="AlphaFoldDB" id="A0A813YZ26"/>
<name>A0A813YZ26_9BILA</name>
<protein>
    <submittedName>
        <fullName evidence="3">Uncharacterized protein</fullName>
    </submittedName>
</protein>
<dbReference type="Proteomes" id="UP000663882">
    <property type="component" value="Unassembled WGS sequence"/>
</dbReference>
<dbReference type="OrthoDB" id="10027903at2759"/>
<keyword evidence="2" id="KW-1133">Transmembrane helix</keyword>
<gene>
    <name evidence="3" type="ORF">RFH988_LOCUS8527</name>
</gene>